<keyword evidence="2" id="KW-1185">Reference proteome</keyword>
<organism evidence="1 2">
    <name type="scientific">Mycena pura</name>
    <dbReference type="NCBI Taxonomy" id="153505"/>
    <lineage>
        <taxon>Eukaryota</taxon>
        <taxon>Fungi</taxon>
        <taxon>Dikarya</taxon>
        <taxon>Basidiomycota</taxon>
        <taxon>Agaricomycotina</taxon>
        <taxon>Agaricomycetes</taxon>
        <taxon>Agaricomycetidae</taxon>
        <taxon>Agaricales</taxon>
        <taxon>Marasmiineae</taxon>
        <taxon>Mycenaceae</taxon>
        <taxon>Mycena</taxon>
    </lineage>
</organism>
<protein>
    <submittedName>
        <fullName evidence="1">Uncharacterized protein</fullName>
    </submittedName>
</protein>
<sequence length="104" mass="11930">MPPPQRFFPLSHHVPAPATDERADASNVDQFLMQNDASWTNYSAWFRNKVMHTHLLPGLVQPLSRISVDNWHLLPPNTNYGEGQHHWNNLQTGVSMTVIESMEK</sequence>
<reference evidence="1" key="1">
    <citation type="submission" date="2023-03" db="EMBL/GenBank/DDBJ databases">
        <title>Massive genome expansion in bonnet fungi (Mycena s.s.) driven by repeated elements and novel gene families across ecological guilds.</title>
        <authorList>
            <consortium name="Lawrence Berkeley National Laboratory"/>
            <person name="Harder C.B."/>
            <person name="Miyauchi S."/>
            <person name="Viragh M."/>
            <person name="Kuo A."/>
            <person name="Thoen E."/>
            <person name="Andreopoulos B."/>
            <person name="Lu D."/>
            <person name="Skrede I."/>
            <person name="Drula E."/>
            <person name="Henrissat B."/>
            <person name="Morin E."/>
            <person name="Kohler A."/>
            <person name="Barry K."/>
            <person name="LaButti K."/>
            <person name="Morin E."/>
            <person name="Salamov A."/>
            <person name="Lipzen A."/>
            <person name="Mereny Z."/>
            <person name="Hegedus B."/>
            <person name="Baldrian P."/>
            <person name="Stursova M."/>
            <person name="Weitz H."/>
            <person name="Taylor A."/>
            <person name="Grigoriev I.V."/>
            <person name="Nagy L.G."/>
            <person name="Martin F."/>
            <person name="Kauserud H."/>
        </authorList>
    </citation>
    <scope>NUCLEOTIDE SEQUENCE</scope>
    <source>
        <strain evidence="1">9144</strain>
    </source>
</reference>
<gene>
    <name evidence="1" type="ORF">GGX14DRAFT_562415</name>
</gene>
<dbReference type="AlphaFoldDB" id="A0AAD6YDX3"/>
<dbReference type="Proteomes" id="UP001219525">
    <property type="component" value="Unassembled WGS sequence"/>
</dbReference>
<evidence type="ECO:0000313" key="1">
    <source>
        <dbReference type="EMBL" id="KAJ7215971.1"/>
    </source>
</evidence>
<proteinExistence type="predicted"/>
<dbReference type="EMBL" id="JARJCW010000016">
    <property type="protein sequence ID" value="KAJ7215971.1"/>
    <property type="molecule type" value="Genomic_DNA"/>
</dbReference>
<comment type="caution">
    <text evidence="1">The sequence shown here is derived from an EMBL/GenBank/DDBJ whole genome shotgun (WGS) entry which is preliminary data.</text>
</comment>
<accession>A0AAD6YDX3</accession>
<name>A0AAD6YDX3_9AGAR</name>
<evidence type="ECO:0000313" key="2">
    <source>
        <dbReference type="Proteomes" id="UP001219525"/>
    </source>
</evidence>